<organism evidence="2 3">
    <name type="scientific">Aeromonas veronii</name>
    <dbReference type="NCBI Taxonomy" id="654"/>
    <lineage>
        <taxon>Bacteria</taxon>
        <taxon>Pseudomonadati</taxon>
        <taxon>Pseudomonadota</taxon>
        <taxon>Gammaproteobacteria</taxon>
        <taxon>Aeromonadales</taxon>
        <taxon>Aeromonadaceae</taxon>
        <taxon>Aeromonas</taxon>
    </lineage>
</organism>
<dbReference type="EMBL" id="PDXJ01000025">
    <property type="protein sequence ID" value="TND51950.1"/>
    <property type="molecule type" value="Genomic_DNA"/>
</dbReference>
<feature type="compositionally biased region" description="Acidic residues" evidence="1">
    <location>
        <begin position="385"/>
        <end position="404"/>
    </location>
</feature>
<evidence type="ECO:0000256" key="1">
    <source>
        <dbReference type="SAM" id="MobiDB-lite"/>
    </source>
</evidence>
<proteinExistence type="predicted"/>
<accession>A0AAX2UP42</accession>
<feature type="region of interest" description="Disordered" evidence="1">
    <location>
        <begin position="43"/>
        <end position="134"/>
    </location>
</feature>
<feature type="compositionally biased region" description="Basic and acidic residues" evidence="1">
    <location>
        <begin position="53"/>
        <end position="82"/>
    </location>
</feature>
<reference evidence="2" key="1">
    <citation type="submission" date="2017-10" db="EMBL/GenBank/DDBJ databases">
        <authorList>
            <person name="Colston S.M."/>
            <person name="Graf J."/>
        </authorList>
    </citation>
    <scope>NUCLEOTIDE SEQUENCE</scope>
    <source>
        <strain evidence="2">BAQ071013-135</strain>
    </source>
</reference>
<reference evidence="2" key="2">
    <citation type="journal article" date="2019" name="PLoS ONE">
        <title>Identification and characterization of putative Aeromonas spp. T3SS effectors.</title>
        <authorList>
            <person name="Rangel L.T."/>
            <person name="Marden J."/>
            <person name="Colston S."/>
            <person name="Setubal J.C."/>
            <person name="Graf J."/>
            <person name="Gogarten J.P."/>
        </authorList>
    </citation>
    <scope>NUCLEOTIDE SEQUENCE</scope>
    <source>
        <strain evidence="2">BAQ071013-135</strain>
    </source>
</reference>
<feature type="compositionally biased region" description="Basic and acidic residues" evidence="1">
    <location>
        <begin position="119"/>
        <end position="134"/>
    </location>
</feature>
<gene>
    <name evidence="2" type="ORF">CF123_17690</name>
</gene>
<comment type="caution">
    <text evidence="2">The sequence shown here is derived from an EMBL/GenBank/DDBJ whole genome shotgun (WGS) entry which is preliminary data.</text>
</comment>
<protein>
    <recommendedName>
        <fullName evidence="4">Terminase</fullName>
    </recommendedName>
</protein>
<evidence type="ECO:0008006" key="4">
    <source>
        <dbReference type="Google" id="ProtNLM"/>
    </source>
</evidence>
<name>A0AAX2UP42_AERVE</name>
<evidence type="ECO:0000313" key="3">
    <source>
        <dbReference type="Proteomes" id="UP000796104"/>
    </source>
</evidence>
<evidence type="ECO:0000313" key="2">
    <source>
        <dbReference type="EMBL" id="TND51950.1"/>
    </source>
</evidence>
<dbReference type="AlphaFoldDB" id="A0AAX2UP42"/>
<feature type="compositionally biased region" description="Low complexity" evidence="1">
    <location>
        <begin position="93"/>
        <end position="109"/>
    </location>
</feature>
<sequence length="404" mass="44859">MTMARENWEHHKARYLESYSHLSITDYAKEMGINPNTARRAMAGVADQAGKGKGKEGDQKGKGDQKSDRSRGDQGKSDRGSDRAITSGKMITSGGKPKSSSKKVVISKPYGSNKQRAKRASDQSAAKDQKSLNGRHDGDILMLTRHVQDHTGGYVSYLGMDDDIRTAAEMLAMDDGDLMLSCGRYLQMERAQKDILAQIEEDYDAGKSWPYPGTETPMPRSVAIAQALISPSDRMTELINFIGRRKVSAARLRLDQHRAHPISAERQIAIVDEALDLREEKQLTALETAYLIERHGIRLPRALEAELMREVSLMEAKVEEGQGITDDELDVLARKYQEKMANQKGPWLKTRREEVQAAIEAELAAQVGDQLDEDEYADLPPPDWSDVDGVEPLTGEDDVPGEHG</sequence>
<dbReference type="Proteomes" id="UP000796104">
    <property type="component" value="Unassembled WGS sequence"/>
</dbReference>
<feature type="region of interest" description="Disordered" evidence="1">
    <location>
        <begin position="367"/>
        <end position="404"/>
    </location>
</feature>